<evidence type="ECO:0000256" key="7">
    <source>
        <dbReference type="ARBA" id="ARBA00023002"/>
    </source>
</evidence>
<dbReference type="PANTHER" id="PTHR31155">
    <property type="entry name" value="ACYL- ACYL-CARRIER-PROTEIN DESATURASE-RELATED"/>
    <property type="match status" value="1"/>
</dbReference>
<dbReference type="SUPFAM" id="SSF47240">
    <property type="entry name" value="Ferritin-like"/>
    <property type="match status" value="1"/>
</dbReference>
<feature type="binding site" evidence="11">
    <location>
        <position position="197"/>
    </location>
    <ligand>
        <name>Fe cation</name>
        <dbReference type="ChEBI" id="CHEBI:24875"/>
        <label>2</label>
    </ligand>
</feature>
<feature type="binding site" evidence="11">
    <location>
        <position position="197"/>
    </location>
    <ligand>
        <name>Fe cation</name>
        <dbReference type="ChEBI" id="CHEBI:24875"/>
        <label>1</label>
    </ligand>
</feature>
<evidence type="ECO:0000256" key="9">
    <source>
        <dbReference type="ARBA" id="ARBA00023098"/>
    </source>
</evidence>
<dbReference type="PIRSF" id="PIRSF000346">
    <property type="entry name" value="Dlt9_acylACP_des"/>
    <property type="match status" value="1"/>
</dbReference>
<feature type="binding site" evidence="11">
    <location>
        <position position="110"/>
    </location>
    <ligand>
        <name>Fe cation</name>
        <dbReference type="ChEBI" id="CHEBI:24875"/>
        <label>1</label>
    </ligand>
</feature>
<keyword evidence="4" id="KW-0444">Lipid biosynthesis</keyword>
<organism evidence="12 13">
    <name type="scientific">Mycolicibacterium hodleri</name>
    <dbReference type="NCBI Taxonomy" id="49897"/>
    <lineage>
        <taxon>Bacteria</taxon>
        <taxon>Bacillati</taxon>
        <taxon>Actinomycetota</taxon>
        <taxon>Actinomycetes</taxon>
        <taxon>Mycobacteriales</taxon>
        <taxon>Mycobacteriaceae</taxon>
        <taxon>Mycolicibacterium</taxon>
    </lineage>
</organism>
<dbReference type="Gene3D" id="1.10.620.20">
    <property type="entry name" value="Ribonucleotide Reductase, subunit A"/>
    <property type="match status" value="1"/>
</dbReference>
<feature type="binding site" evidence="11">
    <location>
        <position position="107"/>
    </location>
    <ligand>
        <name>Fe cation</name>
        <dbReference type="ChEBI" id="CHEBI:24875"/>
        <label>2</label>
    </ligand>
</feature>
<dbReference type="RefSeq" id="WP_140691929.1">
    <property type="nucleotide sequence ID" value="NZ_RCZG01000005.1"/>
</dbReference>
<evidence type="ECO:0000256" key="5">
    <source>
        <dbReference type="ARBA" id="ARBA00022723"/>
    </source>
</evidence>
<evidence type="ECO:0000313" key="13">
    <source>
        <dbReference type="Proteomes" id="UP000320095"/>
    </source>
</evidence>
<dbReference type="GO" id="GO:0046872">
    <property type="term" value="F:metal ion binding"/>
    <property type="evidence" value="ECO:0007669"/>
    <property type="project" value="UniProtKB-KW"/>
</dbReference>
<dbReference type="InterPro" id="IPR009078">
    <property type="entry name" value="Ferritin-like_SF"/>
</dbReference>
<feature type="binding site" evidence="11">
    <location>
        <position position="167"/>
    </location>
    <ligand>
        <name>Fe cation</name>
        <dbReference type="ChEBI" id="CHEBI:24875"/>
        <label>2</label>
    </ligand>
</feature>
<accession>A0A502E6Y1</accession>
<comment type="similarity">
    <text evidence="2">Belongs to the fatty acid desaturase type 2 family.</text>
</comment>
<dbReference type="Pfam" id="PF03405">
    <property type="entry name" value="FA_desaturase_2"/>
    <property type="match status" value="1"/>
</dbReference>
<comment type="cofactor">
    <cofactor evidence="11">
        <name>Fe cation</name>
        <dbReference type="ChEBI" id="CHEBI:24875"/>
    </cofactor>
    <text evidence="11">Binds 2 iron ions per subunit.</text>
</comment>
<dbReference type="PANTHER" id="PTHR31155:SF9">
    <property type="entry name" value="STEAROYL-[ACYL-CARRIER-PROTEIN] 9-DESATURASE 7, CHLOROPLASTIC"/>
    <property type="match status" value="1"/>
</dbReference>
<evidence type="ECO:0000256" key="1">
    <source>
        <dbReference type="ARBA" id="ARBA00001954"/>
    </source>
</evidence>
<evidence type="ECO:0000256" key="8">
    <source>
        <dbReference type="ARBA" id="ARBA00023004"/>
    </source>
</evidence>
<comment type="caution">
    <text evidence="12">The sequence shown here is derived from an EMBL/GenBank/DDBJ whole genome shotgun (WGS) entry which is preliminary data.</text>
</comment>
<evidence type="ECO:0000256" key="3">
    <source>
        <dbReference type="ARBA" id="ARBA00011738"/>
    </source>
</evidence>
<evidence type="ECO:0000256" key="6">
    <source>
        <dbReference type="ARBA" id="ARBA00022832"/>
    </source>
</evidence>
<dbReference type="AlphaFoldDB" id="A0A502E6Y1"/>
<evidence type="ECO:0000313" key="12">
    <source>
        <dbReference type="EMBL" id="TPG33468.1"/>
    </source>
</evidence>
<comment type="cofactor">
    <cofactor evidence="1">
        <name>Fe(2+)</name>
        <dbReference type="ChEBI" id="CHEBI:29033"/>
    </cofactor>
</comment>
<feature type="binding site" evidence="11">
    <location>
        <position position="107"/>
    </location>
    <ligand>
        <name>Fe cation</name>
        <dbReference type="ChEBI" id="CHEBI:24875"/>
        <label>1</label>
    </ligand>
</feature>
<dbReference type="OrthoDB" id="9772881at2"/>
<keyword evidence="9" id="KW-0443">Lipid metabolism</keyword>
<gene>
    <name evidence="12" type="ORF">EAH80_14280</name>
</gene>
<dbReference type="GO" id="GO:0045300">
    <property type="term" value="F:stearoyl-[ACP] desaturase activity"/>
    <property type="evidence" value="ECO:0007669"/>
    <property type="project" value="InterPro"/>
</dbReference>
<dbReference type="GO" id="GO:0006633">
    <property type="term" value="P:fatty acid biosynthetic process"/>
    <property type="evidence" value="ECO:0007669"/>
    <property type="project" value="UniProtKB-KW"/>
</dbReference>
<proteinExistence type="inferred from homology"/>
<evidence type="ECO:0000256" key="4">
    <source>
        <dbReference type="ARBA" id="ARBA00022516"/>
    </source>
</evidence>
<evidence type="ECO:0000256" key="2">
    <source>
        <dbReference type="ARBA" id="ARBA00008749"/>
    </source>
</evidence>
<dbReference type="Proteomes" id="UP000320095">
    <property type="component" value="Unassembled WGS sequence"/>
</dbReference>
<dbReference type="CDD" id="cd01050">
    <property type="entry name" value="Acyl_ACP_Desat"/>
    <property type="match status" value="1"/>
</dbReference>
<comment type="subunit">
    <text evidence="3">Homodimer.</text>
</comment>
<dbReference type="EMBL" id="RCZG01000005">
    <property type="protein sequence ID" value="TPG33468.1"/>
    <property type="molecule type" value="Genomic_DNA"/>
</dbReference>
<protein>
    <submittedName>
        <fullName evidence="12">Acyl-ACP desaturase</fullName>
    </submittedName>
</protein>
<sequence>MSRLLTDPELIRELEPVVEAGVNQHFAATKNWAPHDYVPWSDGSNYQALGGRDWELERSPLSELARIAMVTNLLTEDNLPSYHRAVAGYFTLDDAWGTWVNRWTVEENRHGIALRDYLVVTRAVDPMELERARMLQVTAGFSPGQQGQGDIAPESFLDAAAYVTFQELATRVSHRNTGKACDEPVADALLKRIAFDENLHMIFYRGLTGAALDLSPDRAMHSICRILVNFQMPGFSIPNFRRNAVKMAVGGIYDARQHLDDVVLPVLRKWRIFERDDFTAEGERERDALGAFIERMEVEAAKFDESKARYLEREARKAQRIASKSLV</sequence>
<keyword evidence="5 11" id="KW-0479">Metal-binding</keyword>
<dbReference type="InterPro" id="IPR012348">
    <property type="entry name" value="RNR-like"/>
</dbReference>
<reference evidence="12 13" key="1">
    <citation type="journal article" date="2019" name="Environ. Microbiol.">
        <title>Species interactions and distinct microbial communities in high Arctic permafrost affected cryosols are associated with the CH4 and CO2 gas fluxes.</title>
        <authorList>
            <person name="Altshuler I."/>
            <person name="Hamel J."/>
            <person name="Turney S."/>
            <person name="Magnuson E."/>
            <person name="Levesque R."/>
            <person name="Greer C."/>
            <person name="Whyte L.G."/>
        </authorList>
    </citation>
    <scope>NUCLEOTIDE SEQUENCE [LARGE SCALE GENOMIC DNA]</scope>
    <source>
        <strain evidence="12 13">S5.20</strain>
    </source>
</reference>
<feature type="binding site" evidence="11">
    <location>
        <position position="200"/>
    </location>
    <ligand>
        <name>Fe cation</name>
        <dbReference type="ChEBI" id="CHEBI:24875"/>
        <label>2</label>
    </ligand>
</feature>
<evidence type="ECO:0000256" key="11">
    <source>
        <dbReference type="PIRSR" id="PIRSR000346-1"/>
    </source>
</evidence>
<dbReference type="GO" id="GO:0005829">
    <property type="term" value="C:cytosol"/>
    <property type="evidence" value="ECO:0007669"/>
    <property type="project" value="TreeGrafter"/>
</dbReference>
<evidence type="ECO:0000256" key="10">
    <source>
        <dbReference type="ARBA" id="ARBA00023160"/>
    </source>
</evidence>
<keyword evidence="6" id="KW-0276">Fatty acid metabolism</keyword>
<keyword evidence="10" id="KW-0275">Fatty acid biosynthesis</keyword>
<name>A0A502E6Y1_9MYCO</name>
<feature type="binding site" evidence="11">
    <location>
        <position position="76"/>
    </location>
    <ligand>
        <name>Fe cation</name>
        <dbReference type="ChEBI" id="CHEBI:24875"/>
        <label>1</label>
    </ligand>
</feature>
<keyword evidence="8 11" id="KW-0408">Iron</keyword>
<keyword evidence="7" id="KW-0560">Oxidoreductase</keyword>
<dbReference type="InterPro" id="IPR005067">
    <property type="entry name" value="Fatty_acid_desaturase-2"/>
</dbReference>
<keyword evidence="13" id="KW-1185">Reference proteome</keyword>